<dbReference type="EC" id="3.6.3.-" evidence="9"/>
<dbReference type="InterPro" id="IPR050388">
    <property type="entry name" value="ABC_Ni/Peptide_Import"/>
</dbReference>
<proteinExistence type="inferred from homology"/>
<dbReference type="KEGG" id="gai:IMCC3135_28415"/>
<dbReference type="PANTHER" id="PTHR43297">
    <property type="entry name" value="OLIGOPEPTIDE TRANSPORT ATP-BINDING PROTEIN APPD"/>
    <property type="match status" value="1"/>
</dbReference>
<dbReference type="Gene3D" id="3.40.50.300">
    <property type="entry name" value="P-loop containing nucleotide triphosphate hydrolases"/>
    <property type="match status" value="2"/>
</dbReference>
<dbReference type="PROSITE" id="PS00211">
    <property type="entry name" value="ABC_TRANSPORTER_1"/>
    <property type="match status" value="1"/>
</dbReference>
<dbReference type="OrthoDB" id="9784450at2"/>
<accession>A0A2Z2NZ79</accession>
<keyword evidence="3" id="KW-0813">Transport</keyword>
<dbReference type="GO" id="GO:0005886">
    <property type="term" value="C:plasma membrane"/>
    <property type="evidence" value="ECO:0007669"/>
    <property type="project" value="UniProtKB-SubCell"/>
</dbReference>
<keyword evidence="9" id="KW-0378">Hydrolase</keyword>
<feature type="domain" description="ABC transporter" evidence="8">
    <location>
        <begin position="2"/>
        <end position="243"/>
    </location>
</feature>
<dbReference type="RefSeq" id="WP_088920612.1">
    <property type="nucleotide sequence ID" value="NZ_CP018632.1"/>
</dbReference>
<keyword evidence="4" id="KW-1003">Cell membrane</keyword>
<evidence type="ECO:0000256" key="4">
    <source>
        <dbReference type="ARBA" id="ARBA00022475"/>
    </source>
</evidence>
<dbReference type="AlphaFoldDB" id="A0A2Z2NZ79"/>
<feature type="domain" description="ABC transporter" evidence="8">
    <location>
        <begin position="263"/>
        <end position="461"/>
    </location>
</feature>
<evidence type="ECO:0000313" key="9">
    <source>
        <dbReference type="EMBL" id="ASJ75735.1"/>
    </source>
</evidence>
<reference evidence="9 10" key="1">
    <citation type="submission" date="2016-12" db="EMBL/GenBank/DDBJ databases">
        <authorList>
            <person name="Song W.-J."/>
            <person name="Kurnit D.M."/>
        </authorList>
    </citation>
    <scope>NUCLEOTIDE SEQUENCE [LARGE SCALE GENOMIC DNA]</scope>
    <source>
        <strain evidence="9 10">IMCC3135</strain>
    </source>
</reference>
<dbReference type="InterPro" id="IPR003439">
    <property type="entry name" value="ABC_transporter-like_ATP-bd"/>
</dbReference>
<organism evidence="9 10">
    <name type="scientific">Granulosicoccus antarcticus IMCC3135</name>
    <dbReference type="NCBI Taxonomy" id="1192854"/>
    <lineage>
        <taxon>Bacteria</taxon>
        <taxon>Pseudomonadati</taxon>
        <taxon>Pseudomonadota</taxon>
        <taxon>Gammaproteobacteria</taxon>
        <taxon>Chromatiales</taxon>
        <taxon>Granulosicoccaceae</taxon>
        <taxon>Granulosicoccus</taxon>
    </lineage>
</organism>
<evidence type="ECO:0000256" key="2">
    <source>
        <dbReference type="ARBA" id="ARBA00005417"/>
    </source>
</evidence>
<evidence type="ECO:0000313" key="10">
    <source>
        <dbReference type="Proteomes" id="UP000250079"/>
    </source>
</evidence>
<dbReference type="InterPro" id="IPR027417">
    <property type="entry name" value="P-loop_NTPase"/>
</dbReference>
<keyword evidence="7" id="KW-0472">Membrane</keyword>
<dbReference type="InterPro" id="IPR017871">
    <property type="entry name" value="ABC_transporter-like_CS"/>
</dbReference>
<keyword evidence="10" id="KW-1185">Reference proteome</keyword>
<name>A0A2Z2NZ79_9GAMM</name>
<dbReference type="Pfam" id="PF00005">
    <property type="entry name" value="ABC_tran"/>
    <property type="match status" value="2"/>
</dbReference>
<evidence type="ECO:0000256" key="3">
    <source>
        <dbReference type="ARBA" id="ARBA00022448"/>
    </source>
</evidence>
<dbReference type="InterPro" id="IPR025662">
    <property type="entry name" value="Sigma_54_int_dom_ATP-bd_1"/>
</dbReference>
<protein>
    <submittedName>
        <fullName evidence="9">Glutathione import ATP-binding protein GsiA</fullName>
        <ecNumber evidence="9">3.6.3.-</ecNumber>
    </submittedName>
</protein>
<dbReference type="EMBL" id="CP018632">
    <property type="protein sequence ID" value="ASJ75735.1"/>
    <property type="molecule type" value="Genomic_DNA"/>
</dbReference>
<dbReference type="PANTHER" id="PTHR43297:SF7">
    <property type="entry name" value="D,D-DIPEPTIDE TRANSPORT ATP-BINDING PROTEIN DDPD-RELATED"/>
    <property type="match status" value="1"/>
</dbReference>
<dbReference type="SMART" id="SM00382">
    <property type="entry name" value="AAA"/>
    <property type="match status" value="2"/>
</dbReference>
<dbReference type="PROSITE" id="PS00675">
    <property type="entry name" value="SIGMA54_INTERACT_1"/>
    <property type="match status" value="1"/>
</dbReference>
<dbReference type="SUPFAM" id="SSF52540">
    <property type="entry name" value="P-loop containing nucleoside triphosphate hydrolases"/>
    <property type="match status" value="2"/>
</dbReference>
<comment type="subcellular location">
    <subcellularLocation>
        <location evidence="1">Cell inner membrane</location>
        <topology evidence="1">Peripheral membrane protein</topology>
    </subcellularLocation>
</comment>
<comment type="similarity">
    <text evidence="2">Belongs to the ABC transporter superfamily.</text>
</comment>
<evidence type="ECO:0000256" key="5">
    <source>
        <dbReference type="ARBA" id="ARBA00022741"/>
    </source>
</evidence>
<dbReference type="InterPro" id="IPR003593">
    <property type="entry name" value="AAA+_ATPase"/>
</dbReference>
<evidence type="ECO:0000256" key="1">
    <source>
        <dbReference type="ARBA" id="ARBA00004417"/>
    </source>
</evidence>
<sequence length="461" mass="49105">MLIVESLVVSHGKQALIGPVSFSVEAGNALVIMGETGAGKSLIAQAIMGALPASLKACGKIWLNGSRIDTLSPSVRQQLWGHSLAMLPQEPWRSLDPLMRSYQQVHESHRLVAGLSKAESQRCTQSNFHDLELTGAEFKRPDQLSGGMGQRVSFAAALAGGAPVLLADEPTKGLDTDRTGTVVSLLNEVPGKGGVLIVITHDAMVANRIGGNLLVLKGGDIVEAGATHTVLQAPKHSYTKSLIEADPSYWEKTPSDTSGQFVMRTEGLVVGRHKAVMTQPIDLSITAGKRIAITGPSGVGKSTFLDTLAGLIEPVSGKVIKDGALGRTDVQKVYQDPPAAFAANVTLQKSLKDVAKLHGVKWQVIEDFLERLGVSTTLLDRKPDAVSGGELQRIAIARALSVKPRILLADEPTSRLDPVTQKQTMRLLAEVTAMSKTAVVLVTHDRTIAEKWTSETLALTL</sequence>
<dbReference type="PROSITE" id="PS50893">
    <property type="entry name" value="ABC_TRANSPORTER_2"/>
    <property type="match status" value="2"/>
</dbReference>
<dbReference type="GO" id="GO:0016887">
    <property type="term" value="F:ATP hydrolysis activity"/>
    <property type="evidence" value="ECO:0007669"/>
    <property type="project" value="InterPro"/>
</dbReference>
<dbReference type="GO" id="GO:0005524">
    <property type="term" value="F:ATP binding"/>
    <property type="evidence" value="ECO:0007669"/>
    <property type="project" value="UniProtKB-KW"/>
</dbReference>
<dbReference type="Proteomes" id="UP000250079">
    <property type="component" value="Chromosome"/>
</dbReference>
<evidence type="ECO:0000256" key="7">
    <source>
        <dbReference type="ARBA" id="ARBA00023136"/>
    </source>
</evidence>
<evidence type="ECO:0000259" key="8">
    <source>
        <dbReference type="PROSITE" id="PS50893"/>
    </source>
</evidence>
<gene>
    <name evidence="9" type="primary">gsiA_9</name>
    <name evidence="9" type="ORF">IMCC3135_28415</name>
</gene>
<evidence type="ECO:0000256" key="6">
    <source>
        <dbReference type="ARBA" id="ARBA00022840"/>
    </source>
</evidence>
<keyword evidence="5" id="KW-0547">Nucleotide-binding</keyword>
<keyword evidence="6 9" id="KW-0067">ATP-binding</keyword>